<reference evidence="2" key="1">
    <citation type="submission" date="2020-04" db="EMBL/GenBank/DDBJ databases">
        <title>Hybrid Assembly of Korean Phytophthora infestans isolates.</title>
        <authorList>
            <person name="Prokchorchik M."/>
            <person name="Lee Y."/>
            <person name="Seo J."/>
            <person name="Cho J.-H."/>
            <person name="Park Y.-E."/>
            <person name="Jang D.-C."/>
            <person name="Im J.-S."/>
            <person name="Choi J.-G."/>
            <person name="Park H.-J."/>
            <person name="Lee G.-B."/>
            <person name="Lee Y.-G."/>
            <person name="Hong S.-Y."/>
            <person name="Cho K."/>
            <person name="Sohn K.H."/>
        </authorList>
    </citation>
    <scope>NUCLEOTIDE SEQUENCE</scope>
    <source>
        <strain evidence="2">KR_1_A1</strain>
    </source>
</reference>
<accession>A0A833WZW8</accession>
<feature type="region of interest" description="Disordered" evidence="1">
    <location>
        <begin position="51"/>
        <end position="86"/>
    </location>
</feature>
<comment type="caution">
    <text evidence="2">The sequence shown here is derived from an EMBL/GenBank/DDBJ whole genome shotgun (WGS) entry which is preliminary data.</text>
</comment>
<protein>
    <submittedName>
        <fullName evidence="2">Uncharacterized protein</fullName>
    </submittedName>
</protein>
<dbReference type="AlphaFoldDB" id="A0A833WZW8"/>
<organism evidence="2 3">
    <name type="scientific">Phytophthora infestans</name>
    <name type="common">Potato late blight agent</name>
    <name type="synonym">Botrytis infestans</name>
    <dbReference type="NCBI Taxonomy" id="4787"/>
    <lineage>
        <taxon>Eukaryota</taxon>
        <taxon>Sar</taxon>
        <taxon>Stramenopiles</taxon>
        <taxon>Oomycota</taxon>
        <taxon>Peronosporomycetes</taxon>
        <taxon>Peronosporales</taxon>
        <taxon>Peronosporaceae</taxon>
        <taxon>Phytophthora</taxon>
    </lineage>
</organism>
<keyword evidence="3" id="KW-1185">Reference proteome</keyword>
<feature type="compositionally biased region" description="Polar residues" evidence="1">
    <location>
        <begin position="51"/>
        <end position="61"/>
    </location>
</feature>
<evidence type="ECO:0000256" key="1">
    <source>
        <dbReference type="SAM" id="MobiDB-lite"/>
    </source>
</evidence>
<dbReference type="Proteomes" id="UP000602510">
    <property type="component" value="Unassembled WGS sequence"/>
</dbReference>
<proteinExistence type="predicted"/>
<name>A0A833WZW8_PHYIN</name>
<evidence type="ECO:0000313" key="3">
    <source>
        <dbReference type="Proteomes" id="UP000602510"/>
    </source>
</evidence>
<evidence type="ECO:0000313" key="2">
    <source>
        <dbReference type="EMBL" id="KAF4043896.1"/>
    </source>
</evidence>
<gene>
    <name evidence="2" type="ORF">GN244_ATG03769</name>
</gene>
<dbReference type="EMBL" id="WSZM01000079">
    <property type="protein sequence ID" value="KAF4043896.1"/>
    <property type="molecule type" value="Genomic_DNA"/>
</dbReference>
<sequence length="86" mass="9672">MVCGWMVKKSWLVTNAAVMEDKAMRICFKQGDQTLETRPSSSAVFGPRYTSVSRFPSTSQTTDRERTHQVNATSVVLKEASTARER</sequence>